<dbReference type="SMART" id="SM00490">
    <property type="entry name" value="HELICc"/>
    <property type="match status" value="1"/>
</dbReference>
<dbReference type="CDD" id="cd17992">
    <property type="entry name" value="DEXHc_RecG"/>
    <property type="match status" value="1"/>
</dbReference>
<dbReference type="InterPro" id="IPR047112">
    <property type="entry name" value="RecG/Mfd"/>
</dbReference>
<dbReference type="EC" id="5.6.2.4" evidence="13 15"/>
<dbReference type="InterPro" id="IPR001650">
    <property type="entry name" value="Helicase_C-like"/>
</dbReference>
<keyword evidence="7 15" id="KW-0067">ATP-binding</keyword>
<dbReference type="GO" id="GO:0016787">
    <property type="term" value="F:hydrolase activity"/>
    <property type="evidence" value="ECO:0007669"/>
    <property type="project" value="UniProtKB-KW"/>
</dbReference>
<keyword evidence="3 15" id="KW-0547">Nucleotide-binding</keyword>
<dbReference type="InterPro" id="IPR004609">
    <property type="entry name" value="ATP-dep_DNA_helicase_RecG"/>
</dbReference>
<dbReference type="Gene3D" id="3.40.50.300">
    <property type="entry name" value="P-loop containing nucleotide triphosphate hydrolases"/>
    <property type="match status" value="2"/>
</dbReference>
<dbReference type="Gene3D" id="2.40.50.140">
    <property type="entry name" value="Nucleic acid-binding proteins"/>
    <property type="match status" value="1"/>
</dbReference>
<dbReference type="InterPro" id="IPR012340">
    <property type="entry name" value="NA-bd_OB-fold"/>
</dbReference>
<dbReference type="GO" id="GO:0043138">
    <property type="term" value="F:3'-5' DNA helicase activity"/>
    <property type="evidence" value="ECO:0007669"/>
    <property type="project" value="UniProtKB-EC"/>
</dbReference>
<evidence type="ECO:0000256" key="8">
    <source>
        <dbReference type="ARBA" id="ARBA00023125"/>
    </source>
</evidence>
<evidence type="ECO:0000259" key="17">
    <source>
        <dbReference type="PROSITE" id="PS51194"/>
    </source>
</evidence>
<feature type="domain" description="Helicase C-terminal" evidence="17">
    <location>
        <begin position="461"/>
        <end position="621"/>
    </location>
</feature>
<dbReference type="NCBIfam" id="NF008168">
    <property type="entry name" value="PRK10917.2-2"/>
    <property type="match status" value="1"/>
</dbReference>
<sequence length="694" mass="78032">MDVLEDDEMKLTDSVTAIKGVGEKTARLMEKLGIRNIEDLIHAYPRDYDRYEPVAAVGDISVPGIYSVDATVARRPEVKPASRIKVTAAVLQDGSGSLKAVWFNMPYLVNALKPGGRYIFRGRVVRNQYGLCMEQAVVLGHDEYEKLLHTRQPVYNLTAGLTNKAMMKAVYQALEALPVQKDYLPDWIRKKEELAEYNFALRTIHFPKDEQELLFARKRLVFDEFFLFILALRLLRGSSERKKNGFPVNALEEAERLERELPYALTGGQKETLRDIFRDMKGKSLMSRLVQGDVGSGKTIVAVLALLAVVENGYQGAMMAPTEVLAKQHYESITAIFSNHGIEKNIVLLTGSMSAREKREVYEKIASHEADIIVGTHALIQEKVVYDSLGLVITDEQHRFGVRQRKLFSEKGGEPHVLVMSATPIPRTLAIILYGDLDISVIDELPARRLPIKNCVVGVPYRKKAYQFIEGEVKKGHQAYVICPMVEESEQMDGENVIDYARKLQSIFPLSIKVEYLHGRMSGAEKEEIMEAFAENRIQVLVSTTVIEVGIDVPNATVMLVENAERFGLAQLHQLRGRVGRGSSQSYCIFVNGSEDEEKNKRLEILNKSNDGFYIASEDLKMRGPGDIFGIRQSGLMEFSIGDVFTDADILKETAEAAETVLSEDQDLSSDKYRVLRQKIELQLMRRADSALSL</sequence>
<keyword evidence="6 15" id="KW-0347">Helicase</keyword>
<evidence type="ECO:0000256" key="10">
    <source>
        <dbReference type="ARBA" id="ARBA00023204"/>
    </source>
</evidence>
<dbReference type="PROSITE" id="PS51194">
    <property type="entry name" value="HELICASE_CTER"/>
    <property type="match status" value="1"/>
</dbReference>
<keyword evidence="4 15" id="KW-0227">DNA damage</keyword>
<evidence type="ECO:0000256" key="9">
    <source>
        <dbReference type="ARBA" id="ARBA00023172"/>
    </source>
</evidence>
<dbReference type="Pfam" id="PF00270">
    <property type="entry name" value="DEAD"/>
    <property type="match status" value="1"/>
</dbReference>
<evidence type="ECO:0000256" key="7">
    <source>
        <dbReference type="ARBA" id="ARBA00022840"/>
    </source>
</evidence>
<accession>A0AAP2WA28</accession>
<name>A0AAP2WA28_9FIRM</name>
<comment type="caution">
    <text evidence="18">The sequence shown here is derived from an EMBL/GenBank/DDBJ whole genome shotgun (WGS) entry which is preliminary data.</text>
</comment>
<evidence type="ECO:0000256" key="5">
    <source>
        <dbReference type="ARBA" id="ARBA00022801"/>
    </source>
</evidence>
<reference evidence="18 19" key="1">
    <citation type="submission" date="2021-11" db="EMBL/GenBank/DDBJ databases">
        <title>Lacrimispora sp. nov. NSJ-141 isolated from human feces.</title>
        <authorList>
            <person name="Abdugheni R."/>
        </authorList>
    </citation>
    <scope>NUCLEOTIDE SEQUENCE [LARGE SCALE GENOMIC DNA]</scope>
    <source>
        <strain evidence="18 19">NSJ-141</strain>
    </source>
</reference>
<gene>
    <name evidence="18" type="primary">recG</name>
    <name evidence="18" type="ORF">LQE92_08680</name>
</gene>
<dbReference type="InterPro" id="IPR027417">
    <property type="entry name" value="P-loop_NTPase"/>
</dbReference>
<evidence type="ECO:0000256" key="6">
    <source>
        <dbReference type="ARBA" id="ARBA00022806"/>
    </source>
</evidence>
<evidence type="ECO:0000256" key="12">
    <source>
        <dbReference type="ARBA" id="ARBA00034617"/>
    </source>
</evidence>
<evidence type="ECO:0000256" key="2">
    <source>
        <dbReference type="ARBA" id="ARBA00017846"/>
    </source>
</evidence>
<dbReference type="Pfam" id="PF19833">
    <property type="entry name" value="RecG_dom3_C"/>
    <property type="match status" value="1"/>
</dbReference>
<comment type="catalytic activity">
    <reaction evidence="14 15">
        <text>ATP + H2O = ADP + phosphate + H(+)</text>
        <dbReference type="Rhea" id="RHEA:13065"/>
        <dbReference type="ChEBI" id="CHEBI:15377"/>
        <dbReference type="ChEBI" id="CHEBI:15378"/>
        <dbReference type="ChEBI" id="CHEBI:30616"/>
        <dbReference type="ChEBI" id="CHEBI:43474"/>
        <dbReference type="ChEBI" id="CHEBI:456216"/>
        <dbReference type="EC" id="5.6.2.4"/>
    </reaction>
</comment>
<dbReference type="InterPro" id="IPR045562">
    <property type="entry name" value="RecG_dom3_C"/>
</dbReference>
<dbReference type="NCBIfam" id="TIGR00643">
    <property type="entry name" value="recG"/>
    <property type="match status" value="1"/>
</dbReference>
<keyword evidence="9 15" id="KW-0233">DNA recombination</keyword>
<proteinExistence type="inferred from homology"/>
<evidence type="ECO:0000313" key="19">
    <source>
        <dbReference type="Proteomes" id="UP001299265"/>
    </source>
</evidence>
<dbReference type="Proteomes" id="UP001299265">
    <property type="component" value="Unassembled WGS sequence"/>
</dbReference>
<keyword evidence="11" id="KW-0413">Isomerase</keyword>
<evidence type="ECO:0000256" key="15">
    <source>
        <dbReference type="RuleBase" id="RU363016"/>
    </source>
</evidence>
<evidence type="ECO:0000256" key="11">
    <source>
        <dbReference type="ARBA" id="ARBA00023235"/>
    </source>
</evidence>
<dbReference type="CDD" id="cd04488">
    <property type="entry name" value="RecG_wedge_OBF"/>
    <property type="match status" value="1"/>
</dbReference>
<keyword evidence="10 15" id="KW-0234">DNA repair</keyword>
<dbReference type="Pfam" id="PF00271">
    <property type="entry name" value="Helicase_C"/>
    <property type="match status" value="1"/>
</dbReference>
<keyword evidence="8" id="KW-0238">DNA-binding</keyword>
<evidence type="ECO:0000256" key="3">
    <source>
        <dbReference type="ARBA" id="ARBA00022741"/>
    </source>
</evidence>
<dbReference type="GO" id="GO:0006310">
    <property type="term" value="P:DNA recombination"/>
    <property type="evidence" value="ECO:0007669"/>
    <property type="project" value="UniProtKB-UniRule"/>
</dbReference>
<dbReference type="GO" id="GO:0005524">
    <property type="term" value="F:ATP binding"/>
    <property type="evidence" value="ECO:0007669"/>
    <property type="project" value="UniProtKB-KW"/>
</dbReference>
<evidence type="ECO:0000256" key="4">
    <source>
        <dbReference type="ARBA" id="ARBA00022763"/>
    </source>
</evidence>
<evidence type="ECO:0000256" key="13">
    <source>
        <dbReference type="ARBA" id="ARBA00034808"/>
    </source>
</evidence>
<dbReference type="SUPFAM" id="SSF50249">
    <property type="entry name" value="Nucleic acid-binding proteins"/>
    <property type="match status" value="1"/>
</dbReference>
<organism evidence="18 19">
    <name type="scientific">Lientehia hominis</name>
    <dbReference type="NCBI Taxonomy" id="2897778"/>
    <lineage>
        <taxon>Bacteria</taxon>
        <taxon>Bacillati</taxon>
        <taxon>Bacillota</taxon>
        <taxon>Clostridia</taxon>
        <taxon>Lachnospirales</taxon>
        <taxon>Lachnospiraceae</taxon>
        <taxon>Lientehia</taxon>
    </lineage>
</organism>
<dbReference type="EMBL" id="JAJNOR010000004">
    <property type="protein sequence ID" value="MCD2492702.1"/>
    <property type="molecule type" value="Genomic_DNA"/>
</dbReference>
<feature type="domain" description="Helicase ATP-binding" evidence="16">
    <location>
        <begin position="279"/>
        <end position="442"/>
    </location>
</feature>
<dbReference type="AlphaFoldDB" id="A0AAP2WA28"/>
<dbReference type="RefSeq" id="WP_231062573.1">
    <property type="nucleotide sequence ID" value="NZ_JAJNOR010000004.1"/>
</dbReference>
<dbReference type="SMART" id="SM00487">
    <property type="entry name" value="DEXDc"/>
    <property type="match status" value="1"/>
</dbReference>
<keyword evidence="5 15" id="KW-0378">Hydrolase</keyword>
<dbReference type="GO" id="GO:0003677">
    <property type="term" value="F:DNA binding"/>
    <property type="evidence" value="ECO:0007669"/>
    <property type="project" value="UniProtKB-KW"/>
</dbReference>
<dbReference type="Pfam" id="PF17191">
    <property type="entry name" value="RecG_wedge"/>
    <property type="match status" value="1"/>
</dbReference>
<evidence type="ECO:0000313" key="18">
    <source>
        <dbReference type="EMBL" id="MCD2492702.1"/>
    </source>
</evidence>
<dbReference type="GO" id="GO:0006281">
    <property type="term" value="P:DNA repair"/>
    <property type="evidence" value="ECO:0007669"/>
    <property type="project" value="UniProtKB-UniRule"/>
</dbReference>
<keyword evidence="19" id="KW-1185">Reference proteome</keyword>
<dbReference type="SUPFAM" id="SSF52540">
    <property type="entry name" value="P-loop containing nucleoside triphosphate hydrolases"/>
    <property type="match status" value="2"/>
</dbReference>
<dbReference type="PROSITE" id="PS51192">
    <property type="entry name" value="HELICASE_ATP_BIND_1"/>
    <property type="match status" value="1"/>
</dbReference>
<dbReference type="PANTHER" id="PTHR47964">
    <property type="entry name" value="ATP-DEPENDENT DNA HELICASE HOMOLOG RECG, CHLOROPLASTIC"/>
    <property type="match status" value="1"/>
</dbReference>
<dbReference type="InterPro" id="IPR033454">
    <property type="entry name" value="RecG_wedge"/>
</dbReference>
<dbReference type="InterPro" id="IPR011545">
    <property type="entry name" value="DEAD/DEAH_box_helicase_dom"/>
</dbReference>
<evidence type="ECO:0000256" key="14">
    <source>
        <dbReference type="ARBA" id="ARBA00048988"/>
    </source>
</evidence>
<dbReference type="PANTHER" id="PTHR47964:SF1">
    <property type="entry name" value="ATP-DEPENDENT DNA HELICASE HOMOLOG RECG, CHLOROPLASTIC"/>
    <property type="match status" value="1"/>
</dbReference>
<evidence type="ECO:0000259" key="16">
    <source>
        <dbReference type="PROSITE" id="PS51192"/>
    </source>
</evidence>
<evidence type="ECO:0000256" key="1">
    <source>
        <dbReference type="ARBA" id="ARBA00007504"/>
    </source>
</evidence>
<protein>
    <recommendedName>
        <fullName evidence="2 15">ATP-dependent DNA helicase RecG</fullName>
        <ecNumber evidence="13 15">5.6.2.4</ecNumber>
    </recommendedName>
</protein>
<dbReference type="NCBIfam" id="NF008165">
    <property type="entry name" value="PRK10917.1-3"/>
    <property type="match status" value="1"/>
</dbReference>
<comment type="catalytic activity">
    <reaction evidence="12 15">
        <text>Couples ATP hydrolysis with the unwinding of duplex DNA by translocating in the 3'-5' direction.</text>
        <dbReference type="EC" id="5.6.2.4"/>
    </reaction>
</comment>
<dbReference type="InterPro" id="IPR014001">
    <property type="entry name" value="Helicase_ATP-bd"/>
</dbReference>
<comment type="function">
    <text evidence="15">Plays a critical role in recombination and DNA repair. Helps process Holliday junction intermediates to mature products by catalyzing branch migration. Has replication fork regression activity, unwinds stalled or blocked replication forks to make a HJ that can be resolved. Has a DNA unwinding activity characteristic of a DNA helicase with 3'-5' polarity.</text>
</comment>
<comment type="similarity">
    <text evidence="1 15">Belongs to the helicase family. RecG subfamily.</text>
</comment>